<feature type="domain" description="RNA polymerase sigma factor 54 DNA-binding" evidence="11">
    <location>
        <begin position="357"/>
        <end position="516"/>
    </location>
</feature>
<dbReference type="Pfam" id="PF04963">
    <property type="entry name" value="Sigma54_CBD"/>
    <property type="match status" value="1"/>
</dbReference>
<comment type="function">
    <text evidence="9">Sigma factors are initiation factors that promote the attachment of RNA polymerase to specific initiation sites and are then released.</text>
</comment>
<dbReference type="PROSITE" id="PS50044">
    <property type="entry name" value="SIGMA54_3"/>
    <property type="match status" value="1"/>
</dbReference>
<keyword evidence="8 9" id="KW-0804">Transcription</keyword>
<dbReference type="Gene3D" id="1.10.10.60">
    <property type="entry name" value="Homeodomain-like"/>
    <property type="match status" value="1"/>
</dbReference>
<organism evidence="13 14">
    <name type="scientific">Bradyrhizobium iriomotense</name>
    <dbReference type="NCBI Taxonomy" id="441950"/>
    <lineage>
        <taxon>Bacteria</taxon>
        <taxon>Pseudomonadati</taxon>
        <taxon>Pseudomonadota</taxon>
        <taxon>Alphaproteobacteria</taxon>
        <taxon>Hyphomicrobiales</taxon>
        <taxon>Nitrobacteraceae</taxon>
        <taxon>Bradyrhizobium</taxon>
    </lineage>
</organism>
<dbReference type="Proteomes" id="UP001156905">
    <property type="component" value="Unassembled WGS sequence"/>
</dbReference>
<evidence type="ECO:0000256" key="6">
    <source>
        <dbReference type="ARBA" id="ARBA00023082"/>
    </source>
</evidence>
<keyword evidence="7 9" id="KW-0238">DNA-binding</keyword>
<evidence type="ECO:0000256" key="9">
    <source>
        <dbReference type="PIRNR" id="PIRNR000774"/>
    </source>
</evidence>
<evidence type="ECO:0000256" key="1">
    <source>
        <dbReference type="ARBA" id="ARBA00008798"/>
    </source>
</evidence>
<dbReference type="PANTHER" id="PTHR32248">
    <property type="entry name" value="RNA POLYMERASE SIGMA-54 FACTOR"/>
    <property type="match status" value="1"/>
</dbReference>
<feature type="compositionally biased region" description="Gly residues" evidence="10">
    <location>
        <begin position="74"/>
        <end position="87"/>
    </location>
</feature>
<evidence type="ECO:0000256" key="8">
    <source>
        <dbReference type="ARBA" id="ARBA00023163"/>
    </source>
</evidence>
<dbReference type="PIRSF" id="PIRSF000774">
    <property type="entry name" value="RpoN"/>
    <property type="match status" value="1"/>
</dbReference>
<dbReference type="Pfam" id="PF00309">
    <property type="entry name" value="Sigma54_AID"/>
    <property type="match status" value="1"/>
</dbReference>
<dbReference type="NCBIfam" id="TIGR02395">
    <property type="entry name" value="rpoN_sigma"/>
    <property type="match status" value="1"/>
</dbReference>
<comment type="caution">
    <text evidence="13">The sequence shown here is derived from an EMBL/GenBank/DDBJ whole genome shotgun (WGS) entry which is preliminary data.</text>
</comment>
<comment type="similarity">
    <text evidence="1 9">Belongs to the sigma-54 factor family.</text>
</comment>
<dbReference type="PRINTS" id="PR00045">
    <property type="entry name" value="SIGMA54FCT"/>
</dbReference>
<evidence type="ECO:0000256" key="4">
    <source>
        <dbReference type="ARBA" id="ARBA00022695"/>
    </source>
</evidence>
<evidence type="ECO:0000256" key="3">
    <source>
        <dbReference type="ARBA" id="ARBA00022679"/>
    </source>
</evidence>
<name>A0ABQ6B6S1_9BRAD</name>
<keyword evidence="14" id="KW-1185">Reference proteome</keyword>
<gene>
    <name evidence="13" type="primary">rpoN2_1</name>
    <name evidence="13" type="ORF">GCM10007857_44480</name>
</gene>
<dbReference type="PROSITE" id="PS00717">
    <property type="entry name" value="SIGMA54_1"/>
    <property type="match status" value="1"/>
</dbReference>
<keyword evidence="4 9" id="KW-0548">Nucleotidyltransferase</keyword>
<dbReference type="Pfam" id="PF04552">
    <property type="entry name" value="Sigma54_DBD"/>
    <property type="match status" value="1"/>
</dbReference>
<evidence type="ECO:0000259" key="12">
    <source>
        <dbReference type="Pfam" id="PF04963"/>
    </source>
</evidence>
<dbReference type="EMBL" id="BSOW01000015">
    <property type="protein sequence ID" value="GLR87737.1"/>
    <property type="molecule type" value="Genomic_DNA"/>
</dbReference>
<keyword evidence="5 9" id="KW-0805">Transcription regulation</keyword>
<dbReference type="InterPro" id="IPR000394">
    <property type="entry name" value="RNA_pol_sigma_54"/>
</dbReference>
<dbReference type="InterPro" id="IPR007046">
    <property type="entry name" value="RNA_pol_sigma_54_core-bd"/>
</dbReference>
<reference evidence="14" key="1">
    <citation type="journal article" date="2019" name="Int. J. Syst. Evol. Microbiol.">
        <title>The Global Catalogue of Microorganisms (GCM) 10K type strain sequencing project: providing services to taxonomists for standard genome sequencing and annotation.</title>
        <authorList>
            <consortium name="The Broad Institute Genomics Platform"/>
            <consortium name="The Broad Institute Genome Sequencing Center for Infectious Disease"/>
            <person name="Wu L."/>
            <person name="Ma J."/>
        </authorList>
    </citation>
    <scope>NUCLEOTIDE SEQUENCE [LARGE SCALE GENOMIC DNA]</scope>
    <source>
        <strain evidence="14">NBRC 102520</strain>
    </source>
</reference>
<evidence type="ECO:0000313" key="14">
    <source>
        <dbReference type="Proteomes" id="UP001156905"/>
    </source>
</evidence>
<evidence type="ECO:0000256" key="7">
    <source>
        <dbReference type="ARBA" id="ARBA00023125"/>
    </source>
</evidence>
<evidence type="ECO:0000313" key="13">
    <source>
        <dbReference type="EMBL" id="GLR87737.1"/>
    </source>
</evidence>
<sequence>MALTQRLEFRQSQSLVMTPQLMQAIKLLQLSNLDLTTFVEEELERNPLLERANDEQPAGDSPADTAQFSDGDDAGGSHGDEPGGGSGEAFEPGQEEWMSKDLGSRAEIEQTLDTGLDNVFSEEPAEAAARNAQDAAPTTYTEWGGGASGDEDYNLEAFVAAETTLADHLAEQLSVAFTAPAQRMIGQYLIDLVDEAGYLPPDLGQAAERLGASQQDVADVLAVLQKFDPPGVCARNLSECLAIQLRELDRYDPAMQALVENLDLLAKRDIGALRKVCGVDDEDIADMIGEIRRLDPKPGMKFGSARLQTMVPDVYVRPGPDGGWHVELNSDTLPRVLVNQTYYTELSKKIGKDGDKSYFTDALQNATWLVRALDQRARTILKVATEIVRQQDGFFTHGVAHLRPLNLKAVADAIQMHESTVSRVTANKYMATNRGTFELKYFFTASIASADGGEAHSAEAVRHHIKQLIDSEEPSAILSDDTIVERLRTSGIDIARRTVAKYREAMRIPSSVQRRRDNDWRGQRSSVEHRAELKVRSSIGHISTIQQARPWRPCHDRPSE</sequence>
<feature type="region of interest" description="Disordered" evidence="10">
    <location>
        <begin position="47"/>
        <end position="102"/>
    </location>
</feature>
<keyword evidence="3 9" id="KW-0808">Transferase</keyword>
<evidence type="ECO:0000256" key="10">
    <source>
        <dbReference type="SAM" id="MobiDB-lite"/>
    </source>
</evidence>
<feature type="domain" description="RNA polymerase sigma factor 54 core-binding" evidence="12">
    <location>
        <begin position="155"/>
        <end position="342"/>
    </location>
</feature>
<protein>
    <recommendedName>
        <fullName evidence="9">RNA polymerase sigma-54 factor</fullName>
    </recommendedName>
</protein>
<evidence type="ECO:0000259" key="11">
    <source>
        <dbReference type="Pfam" id="PF04552"/>
    </source>
</evidence>
<dbReference type="RefSeq" id="WP_284268740.1">
    <property type="nucleotide sequence ID" value="NZ_BSOW01000015.1"/>
</dbReference>
<dbReference type="InterPro" id="IPR038709">
    <property type="entry name" value="RpoN_core-bd_sf"/>
</dbReference>
<dbReference type="NCBIfam" id="NF004596">
    <property type="entry name" value="PRK05932.1-3"/>
    <property type="match status" value="1"/>
</dbReference>
<dbReference type="PANTHER" id="PTHR32248:SF4">
    <property type="entry name" value="RNA POLYMERASE SIGMA-54 FACTOR"/>
    <property type="match status" value="1"/>
</dbReference>
<proteinExistence type="inferred from homology"/>
<keyword evidence="6 9" id="KW-0731">Sigma factor</keyword>
<keyword evidence="2 9" id="KW-0240">DNA-directed RNA polymerase</keyword>
<evidence type="ECO:0000256" key="5">
    <source>
        <dbReference type="ARBA" id="ARBA00023015"/>
    </source>
</evidence>
<dbReference type="InterPro" id="IPR007634">
    <property type="entry name" value="RNA_pol_sigma_54_DNA-bd"/>
</dbReference>
<dbReference type="Gene3D" id="1.10.10.1330">
    <property type="entry name" value="RNA polymerase sigma-54 factor, core-binding domain"/>
    <property type="match status" value="1"/>
</dbReference>
<evidence type="ECO:0000256" key="2">
    <source>
        <dbReference type="ARBA" id="ARBA00022478"/>
    </source>
</evidence>
<accession>A0ABQ6B6S1</accession>
<dbReference type="PROSITE" id="PS00718">
    <property type="entry name" value="SIGMA54_2"/>
    <property type="match status" value="1"/>
</dbReference>
<dbReference type="NCBIfam" id="NF009118">
    <property type="entry name" value="PRK12469.1"/>
    <property type="match status" value="1"/>
</dbReference>